<accession>A0A8T3AP79</accession>
<protein>
    <submittedName>
        <fullName evidence="1">Uncharacterized protein</fullName>
    </submittedName>
</protein>
<comment type="caution">
    <text evidence="1">The sequence shown here is derived from an EMBL/GenBank/DDBJ whole genome shotgun (WGS) entry which is preliminary data.</text>
</comment>
<dbReference type="EMBL" id="JAGYWB010000015">
    <property type="protein sequence ID" value="KAI0497920.1"/>
    <property type="molecule type" value="Genomic_DNA"/>
</dbReference>
<evidence type="ECO:0000313" key="2">
    <source>
        <dbReference type="Proteomes" id="UP000829196"/>
    </source>
</evidence>
<keyword evidence="2" id="KW-1185">Reference proteome</keyword>
<evidence type="ECO:0000313" key="1">
    <source>
        <dbReference type="EMBL" id="KAI0497920.1"/>
    </source>
</evidence>
<dbReference type="Proteomes" id="UP000829196">
    <property type="component" value="Unassembled WGS sequence"/>
</dbReference>
<gene>
    <name evidence="1" type="ORF">KFK09_021158</name>
</gene>
<organism evidence="1 2">
    <name type="scientific">Dendrobium nobile</name>
    <name type="common">Orchid</name>
    <dbReference type="NCBI Taxonomy" id="94219"/>
    <lineage>
        <taxon>Eukaryota</taxon>
        <taxon>Viridiplantae</taxon>
        <taxon>Streptophyta</taxon>
        <taxon>Embryophyta</taxon>
        <taxon>Tracheophyta</taxon>
        <taxon>Spermatophyta</taxon>
        <taxon>Magnoliopsida</taxon>
        <taxon>Liliopsida</taxon>
        <taxon>Asparagales</taxon>
        <taxon>Orchidaceae</taxon>
        <taxon>Epidendroideae</taxon>
        <taxon>Malaxideae</taxon>
        <taxon>Dendrobiinae</taxon>
        <taxon>Dendrobium</taxon>
    </lineage>
</organism>
<dbReference type="AlphaFoldDB" id="A0A8T3AP79"/>
<sequence>MGVHVEVVRNHGSISYWLSTYAFKESHYEEPEGRAKTIQRRIKKEKKKTEEICVVPGLLSVEPGHHYLLYSVIYYYPSRCVGENPLSSMANRIYNSICSSIGLLVSIVKVYDHFVLRDSVIVLFAFEPHERNPFGDPQISGDHGGTGFSLHLWVLNYLLWCALRV</sequence>
<reference evidence="1" key="1">
    <citation type="journal article" date="2022" name="Front. Genet.">
        <title>Chromosome-Scale Assembly of the Dendrobium nobile Genome Provides Insights Into the Molecular Mechanism of the Biosynthesis of the Medicinal Active Ingredient of Dendrobium.</title>
        <authorList>
            <person name="Xu Q."/>
            <person name="Niu S.-C."/>
            <person name="Li K.-L."/>
            <person name="Zheng P.-J."/>
            <person name="Zhang X.-J."/>
            <person name="Jia Y."/>
            <person name="Liu Y."/>
            <person name="Niu Y.-X."/>
            <person name="Yu L.-H."/>
            <person name="Chen D.-F."/>
            <person name="Zhang G.-Q."/>
        </authorList>
    </citation>
    <scope>NUCLEOTIDE SEQUENCE</scope>
    <source>
        <tissue evidence="1">Leaf</tissue>
    </source>
</reference>
<name>A0A8T3AP79_DENNO</name>
<proteinExistence type="predicted"/>